<evidence type="ECO:0000256" key="7">
    <source>
        <dbReference type="ARBA" id="ARBA00047899"/>
    </source>
</evidence>
<dbReference type="InterPro" id="IPR008271">
    <property type="entry name" value="Ser/Thr_kinase_AS"/>
</dbReference>
<reference evidence="10" key="1">
    <citation type="submission" date="2021-01" db="EMBL/GenBank/DDBJ databases">
        <authorList>
            <person name="Corre E."/>
            <person name="Pelletier E."/>
            <person name="Niang G."/>
            <person name="Scheremetjew M."/>
            <person name="Finn R."/>
            <person name="Kale V."/>
            <person name="Holt S."/>
            <person name="Cochrane G."/>
            <person name="Meng A."/>
            <person name="Brown T."/>
            <person name="Cohen L."/>
        </authorList>
    </citation>
    <scope>NUCLEOTIDE SEQUENCE</scope>
    <source>
        <strain evidence="10">UIO037</strain>
    </source>
</reference>
<evidence type="ECO:0000259" key="9">
    <source>
        <dbReference type="PROSITE" id="PS50011"/>
    </source>
</evidence>
<keyword evidence="6" id="KW-0067">ATP-binding</keyword>
<evidence type="ECO:0000256" key="1">
    <source>
        <dbReference type="ARBA" id="ARBA00012513"/>
    </source>
</evidence>
<evidence type="ECO:0000256" key="3">
    <source>
        <dbReference type="ARBA" id="ARBA00022679"/>
    </source>
</evidence>
<dbReference type="SMART" id="SM00220">
    <property type="entry name" value="S_TKc"/>
    <property type="match status" value="1"/>
</dbReference>
<evidence type="ECO:0000256" key="6">
    <source>
        <dbReference type="ARBA" id="ARBA00022840"/>
    </source>
</evidence>
<dbReference type="InterPro" id="IPR000719">
    <property type="entry name" value="Prot_kinase_dom"/>
</dbReference>
<keyword evidence="2" id="KW-0723">Serine/threonine-protein kinase</keyword>
<dbReference type="PROSITE" id="PS00108">
    <property type="entry name" value="PROTEIN_KINASE_ST"/>
    <property type="match status" value="1"/>
</dbReference>
<dbReference type="GO" id="GO:0004674">
    <property type="term" value="F:protein serine/threonine kinase activity"/>
    <property type="evidence" value="ECO:0007669"/>
    <property type="project" value="UniProtKB-KW"/>
</dbReference>
<keyword evidence="3" id="KW-0808">Transferase</keyword>
<evidence type="ECO:0000256" key="8">
    <source>
        <dbReference type="ARBA" id="ARBA00048679"/>
    </source>
</evidence>
<comment type="catalytic activity">
    <reaction evidence="8">
        <text>L-seryl-[protein] + ATP = O-phospho-L-seryl-[protein] + ADP + H(+)</text>
        <dbReference type="Rhea" id="RHEA:17989"/>
        <dbReference type="Rhea" id="RHEA-COMP:9863"/>
        <dbReference type="Rhea" id="RHEA-COMP:11604"/>
        <dbReference type="ChEBI" id="CHEBI:15378"/>
        <dbReference type="ChEBI" id="CHEBI:29999"/>
        <dbReference type="ChEBI" id="CHEBI:30616"/>
        <dbReference type="ChEBI" id="CHEBI:83421"/>
        <dbReference type="ChEBI" id="CHEBI:456216"/>
        <dbReference type="EC" id="2.7.11.1"/>
    </reaction>
</comment>
<dbReference type="Gene3D" id="1.10.510.10">
    <property type="entry name" value="Transferase(Phosphotransferase) domain 1"/>
    <property type="match status" value="1"/>
</dbReference>
<sequence>MPAGDLASMIDACGCVQESAVRLYVAEVLSGMRYLHDHGVIHRDIKPSNVLIAASGHVKLADFGLCTSKSRRKQCGTLPYISPEVLFDTEVAALPTAVDLWSVGVLLYELVVGEVRPTHSEAFISSHS</sequence>
<comment type="catalytic activity">
    <reaction evidence="7">
        <text>L-threonyl-[protein] + ATP = O-phospho-L-threonyl-[protein] + ADP + H(+)</text>
        <dbReference type="Rhea" id="RHEA:46608"/>
        <dbReference type="Rhea" id="RHEA-COMP:11060"/>
        <dbReference type="Rhea" id="RHEA-COMP:11605"/>
        <dbReference type="ChEBI" id="CHEBI:15378"/>
        <dbReference type="ChEBI" id="CHEBI:30013"/>
        <dbReference type="ChEBI" id="CHEBI:30616"/>
        <dbReference type="ChEBI" id="CHEBI:61977"/>
        <dbReference type="ChEBI" id="CHEBI:456216"/>
        <dbReference type="EC" id="2.7.11.1"/>
    </reaction>
</comment>
<dbReference type="GO" id="GO:0035556">
    <property type="term" value="P:intracellular signal transduction"/>
    <property type="evidence" value="ECO:0007669"/>
    <property type="project" value="TreeGrafter"/>
</dbReference>
<organism evidence="10">
    <name type="scientific">Prymnesium polylepis</name>
    <dbReference type="NCBI Taxonomy" id="72548"/>
    <lineage>
        <taxon>Eukaryota</taxon>
        <taxon>Haptista</taxon>
        <taxon>Haptophyta</taxon>
        <taxon>Prymnesiophyceae</taxon>
        <taxon>Prymnesiales</taxon>
        <taxon>Prymnesiaceae</taxon>
        <taxon>Prymnesium</taxon>
    </lineage>
</organism>
<keyword evidence="4" id="KW-0547">Nucleotide-binding</keyword>
<protein>
    <recommendedName>
        <fullName evidence="1">non-specific serine/threonine protein kinase</fullName>
        <ecNumber evidence="1">2.7.11.1</ecNumber>
    </recommendedName>
</protein>
<dbReference type="EMBL" id="HBKO01021470">
    <property type="protein sequence ID" value="CAE2224683.1"/>
    <property type="molecule type" value="Transcribed_RNA"/>
</dbReference>
<name>A0A7S4IBU4_9EUKA</name>
<evidence type="ECO:0000256" key="2">
    <source>
        <dbReference type="ARBA" id="ARBA00022527"/>
    </source>
</evidence>
<proteinExistence type="predicted"/>
<gene>
    <name evidence="10" type="ORF">CPOL0286_LOCUS9697</name>
</gene>
<dbReference type="SUPFAM" id="SSF56112">
    <property type="entry name" value="Protein kinase-like (PK-like)"/>
    <property type="match status" value="1"/>
</dbReference>
<dbReference type="InterPro" id="IPR050236">
    <property type="entry name" value="Ser_Thr_kinase_AGC"/>
</dbReference>
<dbReference type="PANTHER" id="PTHR24356">
    <property type="entry name" value="SERINE/THREONINE-PROTEIN KINASE"/>
    <property type="match status" value="1"/>
</dbReference>
<dbReference type="PANTHER" id="PTHR24356:SF1">
    <property type="entry name" value="SERINE_THREONINE-PROTEIN KINASE GREATWALL"/>
    <property type="match status" value="1"/>
</dbReference>
<feature type="domain" description="Protein kinase" evidence="9">
    <location>
        <begin position="1"/>
        <end position="128"/>
    </location>
</feature>
<keyword evidence="5" id="KW-0418">Kinase</keyword>
<evidence type="ECO:0000256" key="5">
    <source>
        <dbReference type="ARBA" id="ARBA00022777"/>
    </source>
</evidence>
<dbReference type="EC" id="2.7.11.1" evidence="1"/>
<evidence type="ECO:0000256" key="4">
    <source>
        <dbReference type="ARBA" id="ARBA00022741"/>
    </source>
</evidence>
<dbReference type="PROSITE" id="PS50011">
    <property type="entry name" value="PROTEIN_KINASE_DOM"/>
    <property type="match status" value="1"/>
</dbReference>
<dbReference type="InterPro" id="IPR011009">
    <property type="entry name" value="Kinase-like_dom_sf"/>
</dbReference>
<dbReference type="GO" id="GO:0005524">
    <property type="term" value="F:ATP binding"/>
    <property type="evidence" value="ECO:0007669"/>
    <property type="project" value="UniProtKB-KW"/>
</dbReference>
<dbReference type="AlphaFoldDB" id="A0A7S4IBU4"/>
<dbReference type="Pfam" id="PF00069">
    <property type="entry name" value="Pkinase"/>
    <property type="match status" value="1"/>
</dbReference>
<accession>A0A7S4IBU4</accession>
<evidence type="ECO:0000313" key="10">
    <source>
        <dbReference type="EMBL" id="CAE2224683.1"/>
    </source>
</evidence>